<feature type="transmembrane region" description="Helical" evidence="1">
    <location>
        <begin position="101"/>
        <end position="123"/>
    </location>
</feature>
<protein>
    <recommendedName>
        <fullName evidence="4">Tryptophan-rich sensory protein</fullName>
    </recommendedName>
</protein>
<dbReference type="RefSeq" id="WP_344701811.1">
    <property type="nucleotide sequence ID" value="NZ_BAABCK010000017.1"/>
</dbReference>
<feature type="transmembrane region" description="Helical" evidence="1">
    <location>
        <begin position="7"/>
        <end position="25"/>
    </location>
</feature>
<accession>A0ABP7ENR1</accession>
<sequence>MSEHRKWTIGYIAAFAVMLYFNYLSAANVSSVANDNQTIIQPAGYAFSIWGIIYILLLIWLIRLFFEKTWEDSVVQKLRFWPIANFLLNGLWIVVFTQQLLIASVLVIGAVLFTLARMHVLLTEKGYRWFDRLPISVYYSWVTIATVVNVFTLIVSSGIGTLFGMGELPWTIIILMAATLIIAAIGLRFKDWLYPLIALWPFFAIYTKNEGAYASLDITLVVTSLLLIAIAVFVAVSKLRGQRTG</sequence>
<feature type="transmembrane region" description="Helical" evidence="1">
    <location>
        <begin position="213"/>
        <end position="236"/>
    </location>
</feature>
<keyword evidence="1" id="KW-0812">Transmembrane</keyword>
<dbReference type="Proteomes" id="UP001500920">
    <property type="component" value="Unassembled WGS sequence"/>
</dbReference>
<keyword evidence="3" id="KW-1185">Reference proteome</keyword>
<evidence type="ECO:0000256" key="1">
    <source>
        <dbReference type="SAM" id="Phobius"/>
    </source>
</evidence>
<organism evidence="2 3">
    <name type="scientific">Salinicoccus jeotgali</name>
    <dbReference type="NCBI Taxonomy" id="381634"/>
    <lineage>
        <taxon>Bacteria</taxon>
        <taxon>Bacillati</taxon>
        <taxon>Bacillota</taxon>
        <taxon>Bacilli</taxon>
        <taxon>Bacillales</taxon>
        <taxon>Staphylococcaceae</taxon>
        <taxon>Salinicoccus</taxon>
    </lineage>
</organism>
<gene>
    <name evidence="2" type="ORF">GCM10022378_08870</name>
</gene>
<comment type="caution">
    <text evidence="2">The sequence shown here is derived from an EMBL/GenBank/DDBJ whole genome shotgun (WGS) entry which is preliminary data.</text>
</comment>
<feature type="transmembrane region" description="Helical" evidence="1">
    <location>
        <begin position="135"/>
        <end position="156"/>
    </location>
</feature>
<keyword evidence="1" id="KW-1133">Transmembrane helix</keyword>
<proteinExistence type="predicted"/>
<dbReference type="InterPro" id="IPR038330">
    <property type="entry name" value="TspO/MBR-related_sf"/>
</dbReference>
<feature type="transmembrane region" description="Helical" evidence="1">
    <location>
        <begin position="78"/>
        <end position="95"/>
    </location>
</feature>
<keyword evidence="1" id="KW-0472">Membrane</keyword>
<dbReference type="PANTHER" id="PTHR33802">
    <property type="entry name" value="SI:CH211-161H7.5-RELATED"/>
    <property type="match status" value="1"/>
</dbReference>
<evidence type="ECO:0000313" key="3">
    <source>
        <dbReference type="Proteomes" id="UP001500920"/>
    </source>
</evidence>
<name>A0ABP7ENR1_9STAP</name>
<dbReference type="PANTHER" id="PTHR33802:SF1">
    <property type="entry name" value="XK-RELATED PROTEIN"/>
    <property type="match status" value="1"/>
</dbReference>
<feature type="transmembrane region" description="Helical" evidence="1">
    <location>
        <begin position="192"/>
        <end position="207"/>
    </location>
</feature>
<evidence type="ECO:0000313" key="2">
    <source>
        <dbReference type="EMBL" id="GAA3720995.1"/>
    </source>
</evidence>
<dbReference type="EMBL" id="BAABCK010000017">
    <property type="protein sequence ID" value="GAA3720995.1"/>
    <property type="molecule type" value="Genomic_DNA"/>
</dbReference>
<dbReference type="Gene3D" id="1.20.1260.100">
    <property type="entry name" value="TspO/MBR protein"/>
    <property type="match status" value="1"/>
</dbReference>
<evidence type="ECO:0008006" key="4">
    <source>
        <dbReference type="Google" id="ProtNLM"/>
    </source>
</evidence>
<feature type="transmembrane region" description="Helical" evidence="1">
    <location>
        <begin position="45"/>
        <end position="66"/>
    </location>
</feature>
<feature type="transmembrane region" description="Helical" evidence="1">
    <location>
        <begin position="168"/>
        <end position="185"/>
    </location>
</feature>
<reference evidence="3" key="1">
    <citation type="journal article" date="2019" name="Int. J. Syst. Evol. Microbiol.">
        <title>The Global Catalogue of Microorganisms (GCM) 10K type strain sequencing project: providing services to taxonomists for standard genome sequencing and annotation.</title>
        <authorList>
            <consortium name="The Broad Institute Genomics Platform"/>
            <consortium name="The Broad Institute Genome Sequencing Center for Infectious Disease"/>
            <person name="Wu L."/>
            <person name="Ma J."/>
        </authorList>
    </citation>
    <scope>NUCLEOTIDE SEQUENCE [LARGE SCALE GENOMIC DNA]</scope>
    <source>
        <strain evidence="3">JCM 16981</strain>
    </source>
</reference>